<dbReference type="Pfam" id="PF09995">
    <property type="entry name" value="MPAB_Lcp_cat"/>
    <property type="match status" value="1"/>
</dbReference>
<evidence type="ECO:0000313" key="3">
    <source>
        <dbReference type="EMBL" id="SFV23493.1"/>
    </source>
</evidence>
<feature type="region of interest" description="Disordered" evidence="1">
    <location>
        <begin position="298"/>
        <end position="318"/>
    </location>
</feature>
<accession>A0A1I7MNK3</accession>
<proteinExistence type="predicted"/>
<gene>
    <name evidence="3" type="ORF">SAMN04487966_107119</name>
</gene>
<organism evidence="3 4">
    <name type="scientific">Micrococcus terreus</name>
    <dbReference type="NCBI Taxonomy" id="574650"/>
    <lineage>
        <taxon>Bacteria</taxon>
        <taxon>Bacillati</taxon>
        <taxon>Actinomycetota</taxon>
        <taxon>Actinomycetes</taxon>
        <taxon>Micrococcales</taxon>
        <taxon>Micrococcaceae</taxon>
        <taxon>Micrococcus</taxon>
    </lineage>
</organism>
<dbReference type="RefSeq" id="WP_091697773.1">
    <property type="nucleotide sequence ID" value="NZ_FPCG01000007.1"/>
</dbReference>
<evidence type="ECO:0000313" key="4">
    <source>
        <dbReference type="Proteomes" id="UP000198881"/>
    </source>
</evidence>
<dbReference type="PANTHER" id="PTHR36151">
    <property type="entry name" value="BLR2777 PROTEIN"/>
    <property type="match status" value="1"/>
</dbReference>
<dbReference type="Proteomes" id="UP000198881">
    <property type="component" value="Unassembled WGS sequence"/>
</dbReference>
<dbReference type="STRING" id="574650.SAMN04487966_107119"/>
<dbReference type="OrthoDB" id="108890at2"/>
<evidence type="ECO:0000256" key="1">
    <source>
        <dbReference type="SAM" id="MobiDB-lite"/>
    </source>
</evidence>
<feature type="domain" description="ER-bound oxygenase mpaB/mpaB'/Rubber oxygenase catalytic" evidence="2">
    <location>
        <begin position="54"/>
        <end position="292"/>
    </location>
</feature>
<dbReference type="AlphaFoldDB" id="A0A1I7MNK3"/>
<dbReference type="PANTHER" id="PTHR36151:SF3">
    <property type="entry name" value="ER-BOUND OXYGENASE MPAB_MPAB'_RUBBER OXYGENASE CATALYTIC DOMAIN-CONTAINING PROTEIN"/>
    <property type="match status" value="1"/>
</dbReference>
<protein>
    <submittedName>
        <fullName evidence="3">Uncharacterized conserved protein, DUF2236 family</fullName>
    </submittedName>
</protein>
<dbReference type="GO" id="GO:0016491">
    <property type="term" value="F:oxidoreductase activity"/>
    <property type="evidence" value="ECO:0007669"/>
    <property type="project" value="InterPro"/>
</dbReference>
<keyword evidence="4" id="KW-1185">Reference proteome</keyword>
<reference evidence="3 4" key="1">
    <citation type="submission" date="2016-10" db="EMBL/GenBank/DDBJ databases">
        <authorList>
            <person name="de Groot N.N."/>
        </authorList>
    </citation>
    <scope>NUCLEOTIDE SEQUENCE [LARGE SCALE GENOMIC DNA]</scope>
    <source>
        <strain evidence="3 4">CGMCC 1.7054</strain>
    </source>
</reference>
<dbReference type="InterPro" id="IPR018713">
    <property type="entry name" value="MPAB/Lcp_cat_dom"/>
</dbReference>
<sequence>MRLTTGLFSAPLERLRGSLLYTFSGDRSGQVPAWQLELAQGGDPGHFGPDSAVWTVHGGMSTIPAGIRALLVQALHPGALAGVAEHSDYRADPFARLAGTIRWIFTVTYGSREQARQACEHVRRLHVPVRGEYTAGDGSRRRYSANDPGLSEWVHLAFTDAFLSSYEHFVGPVPAPPGTPEGVSGADAYVAEWAVAGELMGVQDPPRTRAALRQRLQDHDDDRQLAGGARVQEVVGFLKDPPLEANLKPGYRALFLAVVDSLPARHRELTGLRGTPAPALTRLMGRVTLRVIGRVLPRPGPAEQAARRRQDRLGTPGR</sequence>
<name>A0A1I7MNK3_9MICC</name>
<evidence type="ECO:0000259" key="2">
    <source>
        <dbReference type="Pfam" id="PF09995"/>
    </source>
</evidence>
<dbReference type="EMBL" id="FPCG01000007">
    <property type="protein sequence ID" value="SFV23493.1"/>
    <property type="molecule type" value="Genomic_DNA"/>
</dbReference>